<dbReference type="AlphaFoldDB" id="A0AAV6G638"/>
<dbReference type="SMART" id="SM00320">
    <property type="entry name" value="WD40"/>
    <property type="match status" value="4"/>
</dbReference>
<comment type="caution">
    <text evidence="3">The sequence shown here is derived from an EMBL/GenBank/DDBJ whole genome shotgun (WGS) entry which is preliminary data.</text>
</comment>
<keyword evidence="4" id="KW-1185">Reference proteome</keyword>
<feature type="non-terminal residue" evidence="3">
    <location>
        <position position="327"/>
    </location>
</feature>
<keyword evidence="2" id="KW-0853">WD repeat</keyword>
<dbReference type="PANTHER" id="PTHR44324:SF4">
    <property type="entry name" value="WD40 REPEAT DOMAIN 95"/>
    <property type="match status" value="1"/>
</dbReference>
<dbReference type="PANTHER" id="PTHR44324">
    <property type="entry name" value="WD40 REPEAT DOMAIN 95"/>
    <property type="match status" value="1"/>
</dbReference>
<dbReference type="InterPro" id="IPR001680">
    <property type="entry name" value="WD40_rpt"/>
</dbReference>
<feature type="non-terminal residue" evidence="3">
    <location>
        <position position="1"/>
    </location>
</feature>
<gene>
    <name evidence="3" type="ORF">AALO_G00196630</name>
</gene>
<evidence type="ECO:0000313" key="3">
    <source>
        <dbReference type="EMBL" id="KAG5268947.1"/>
    </source>
</evidence>
<evidence type="ECO:0000256" key="2">
    <source>
        <dbReference type="PROSITE-ProRule" id="PRU00221"/>
    </source>
</evidence>
<accession>A0AAV6G638</accession>
<dbReference type="InterPro" id="IPR015943">
    <property type="entry name" value="WD40/YVTN_repeat-like_dom_sf"/>
</dbReference>
<dbReference type="InterPro" id="IPR036322">
    <property type="entry name" value="WD40_repeat_dom_sf"/>
</dbReference>
<reference evidence="3" key="1">
    <citation type="submission" date="2020-10" db="EMBL/GenBank/DDBJ databases">
        <title>Chromosome-scale genome assembly of the Allis shad, Alosa alosa.</title>
        <authorList>
            <person name="Margot Z."/>
            <person name="Christophe K."/>
            <person name="Cabau C."/>
            <person name="Louis A."/>
            <person name="Berthelot C."/>
            <person name="Parey E."/>
            <person name="Roest Crollius H."/>
            <person name="Montfort J."/>
            <person name="Robinson-Rechavi M."/>
            <person name="Bucao C."/>
            <person name="Bouchez O."/>
            <person name="Gislard M."/>
            <person name="Lluch J."/>
            <person name="Milhes M."/>
            <person name="Lampietro C."/>
            <person name="Lopez Roques C."/>
            <person name="Donnadieu C."/>
            <person name="Braasch I."/>
            <person name="Desvignes T."/>
            <person name="Postlethwait J."/>
            <person name="Bobe J."/>
            <person name="Guiguen Y."/>
        </authorList>
    </citation>
    <scope>NUCLEOTIDE SEQUENCE</scope>
    <source>
        <strain evidence="3">M-15738</strain>
        <tissue evidence="3">Blood</tissue>
    </source>
</reference>
<feature type="repeat" description="WD" evidence="2">
    <location>
        <begin position="155"/>
        <end position="187"/>
    </location>
</feature>
<keyword evidence="1" id="KW-0677">Repeat</keyword>
<sequence length="327" mass="36403">GHKDDILCIAQCPPSLLATGSCDGEIIVWSLASGHIQSRFLSPVTGAHTDTGLDRSVRCLAFLRTRTLHVDYPSAACLISSGPHGYVFFWNVLIGGRVFAKFEASKFKLQITKVTVTNDDSKLYSGDEVGYVYIYDIKTYALHPEHKKPKIENYWRAHINGITGLEILDNSLVLTSSTDCTVRLWTVCGEFIGTFGQPEAWSLHIPSSWKHPAVPYDILIDPLSMPSHSSLDTETSTKDIIHKQDQNKFESQSKLKSPPPFISDADIETEVKSPLCPEQLGKRLRHEIFKNASQFPNHGGPKAYHTLKYFDIAPTSAMCERPDLSLA</sequence>
<proteinExistence type="predicted"/>
<protein>
    <submittedName>
        <fullName evidence="3">Uncharacterized protein</fullName>
    </submittedName>
</protein>
<dbReference type="PROSITE" id="PS50082">
    <property type="entry name" value="WD_REPEATS_2"/>
    <property type="match status" value="2"/>
</dbReference>
<dbReference type="SUPFAM" id="SSF50978">
    <property type="entry name" value="WD40 repeat-like"/>
    <property type="match status" value="1"/>
</dbReference>
<dbReference type="EMBL" id="JADWDJ010000015">
    <property type="protein sequence ID" value="KAG5268947.1"/>
    <property type="molecule type" value="Genomic_DNA"/>
</dbReference>
<dbReference type="InterPro" id="IPR051242">
    <property type="entry name" value="WD-EF-hand_domain"/>
</dbReference>
<name>A0AAV6G638_9TELE</name>
<dbReference type="PROSITE" id="PS50294">
    <property type="entry name" value="WD_REPEATS_REGION"/>
    <property type="match status" value="1"/>
</dbReference>
<feature type="repeat" description="WD" evidence="2">
    <location>
        <begin position="1"/>
        <end position="39"/>
    </location>
</feature>
<evidence type="ECO:0000313" key="4">
    <source>
        <dbReference type="Proteomes" id="UP000823561"/>
    </source>
</evidence>
<dbReference type="Gene3D" id="2.130.10.10">
    <property type="entry name" value="YVTN repeat-like/Quinoprotein amine dehydrogenase"/>
    <property type="match status" value="1"/>
</dbReference>
<organism evidence="3 4">
    <name type="scientific">Alosa alosa</name>
    <name type="common">allis shad</name>
    <dbReference type="NCBI Taxonomy" id="278164"/>
    <lineage>
        <taxon>Eukaryota</taxon>
        <taxon>Metazoa</taxon>
        <taxon>Chordata</taxon>
        <taxon>Craniata</taxon>
        <taxon>Vertebrata</taxon>
        <taxon>Euteleostomi</taxon>
        <taxon>Actinopterygii</taxon>
        <taxon>Neopterygii</taxon>
        <taxon>Teleostei</taxon>
        <taxon>Clupei</taxon>
        <taxon>Clupeiformes</taxon>
        <taxon>Clupeoidei</taxon>
        <taxon>Clupeidae</taxon>
        <taxon>Alosa</taxon>
    </lineage>
</organism>
<evidence type="ECO:0000256" key="1">
    <source>
        <dbReference type="ARBA" id="ARBA00022737"/>
    </source>
</evidence>
<dbReference type="Pfam" id="PF00400">
    <property type="entry name" value="WD40"/>
    <property type="match status" value="2"/>
</dbReference>
<dbReference type="Proteomes" id="UP000823561">
    <property type="component" value="Chromosome 15"/>
</dbReference>